<comment type="caution">
    <text evidence="2">The sequence shown here is derived from an EMBL/GenBank/DDBJ whole genome shotgun (WGS) entry which is preliminary data.</text>
</comment>
<organism evidence="2 3">
    <name type="scientific">Dryococelus australis</name>
    <dbReference type="NCBI Taxonomy" id="614101"/>
    <lineage>
        <taxon>Eukaryota</taxon>
        <taxon>Metazoa</taxon>
        <taxon>Ecdysozoa</taxon>
        <taxon>Arthropoda</taxon>
        <taxon>Hexapoda</taxon>
        <taxon>Insecta</taxon>
        <taxon>Pterygota</taxon>
        <taxon>Neoptera</taxon>
        <taxon>Polyneoptera</taxon>
        <taxon>Phasmatodea</taxon>
        <taxon>Verophasmatodea</taxon>
        <taxon>Anareolatae</taxon>
        <taxon>Phasmatidae</taxon>
        <taxon>Eurycanthinae</taxon>
        <taxon>Dryococelus</taxon>
    </lineage>
</organism>
<keyword evidence="3" id="KW-1185">Reference proteome</keyword>
<protein>
    <submittedName>
        <fullName evidence="2">Uncharacterized protein</fullName>
    </submittedName>
</protein>
<reference evidence="2 3" key="1">
    <citation type="submission" date="2023-02" db="EMBL/GenBank/DDBJ databases">
        <title>LHISI_Scaffold_Assembly.</title>
        <authorList>
            <person name="Stuart O.P."/>
            <person name="Cleave R."/>
            <person name="Magrath M.J.L."/>
            <person name="Mikheyev A.S."/>
        </authorList>
    </citation>
    <scope>NUCLEOTIDE SEQUENCE [LARGE SCALE GENOMIC DNA]</scope>
    <source>
        <strain evidence="2">Daus_M_001</strain>
        <tissue evidence="2">Leg muscle</tissue>
    </source>
</reference>
<dbReference type="Proteomes" id="UP001159363">
    <property type="component" value="Chromosome 13"/>
</dbReference>
<feature type="region of interest" description="Disordered" evidence="1">
    <location>
        <begin position="199"/>
        <end position="220"/>
    </location>
</feature>
<dbReference type="EMBL" id="JARBHB010000014">
    <property type="protein sequence ID" value="KAJ8868286.1"/>
    <property type="molecule type" value="Genomic_DNA"/>
</dbReference>
<accession>A0ABQ9G9T9</accession>
<gene>
    <name evidence="2" type="ORF">PR048_029802</name>
</gene>
<sequence length="220" mass="26311">MKDRRIRILFCSFLYDFIKKKLKQIKNIKEWFCSLIREEVKIRTYQFAWLSKLLSVNIMYIFPVRGHSYIHNDLNLCLYGQYLQKIEYIEHLGQCFMVMTECRSNPEPFVVIMPSEIIEDWSKGLAKFFQEHQLPRRSYFAYRDHYNLKGKGCEEMVCNQQLLKASKPTLKSTQIQDVLSLVKFMKPENSQWLQNLLDGIGMDDENNEDDVFSEDEEMDD</sequence>
<evidence type="ECO:0000313" key="2">
    <source>
        <dbReference type="EMBL" id="KAJ8868286.1"/>
    </source>
</evidence>
<evidence type="ECO:0000256" key="1">
    <source>
        <dbReference type="SAM" id="MobiDB-lite"/>
    </source>
</evidence>
<feature type="compositionally biased region" description="Acidic residues" evidence="1">
    <location>
        <begin position="201"/>
        <end position="220"/>
    </location>
</feature>
<name>A0ABQ9G9T9_9NEOP</name>
<evidence type="ECO:0000313" key="3">
    <source>
        <dbReference type="Proteomes" id="UP001159363"/>
    </source>
</evidence>
<proteinExistence type="predicted"/>